<keyword evidence="10 13" id="KW-0472">Membrane</keyword>
<evidence type="ECO:0000256" key="8">
    <source>
        <dbReference type="ARBA" id="ARBA00022989"/>
    </source>
</evidence>
<dbReference type="GO" id="GO:0008076">
    <property type="term" value="C:voltage-gated potassium channel complex"/>
    <property type="evidence" value="ECO:0007669"/>
    <property type="project" value="InterPro"/>
</dbReference>
<evidence type="ECO:0000256" key="7">
    <source>
        <dbReference type="ARBA" id="ARBA00022958"/>
    </source>
</evidence>
<dbReference type="PANTHER" id="PTHR11537">
    <property type="entry name" value="VOLTAGE-GATED POTASSIUM CHANNEL"/>
    <property type="match status" value="1"/>
</dbReference>
<dbReference type="InterPro" id="IPR005821">
    <property type="entry name" value="Ion_trans_dom"/>
</dbReference>
<dbReference type="Gene3D" id="1.10.287.70">
    <property type="match status" value="1"/>
</dbReference>
<name>A0A3A6TTD7_9GAMM</name>
<dbReference type="SUPFAM" id="SSF81324">
    <property type="entry name" value="Voltage-gated potassium channels"/>
    <property type="match status" value="1"/>
</dbReference>
<evidence type="ECO:0000256" key="2">
    <source>
        <dbReference type="ARBA" id="ARBA00022448"/>
    </source>
</evidence>
<dbReference type="Pfam" id="PF00520">
    <property type="entry name" value="Ion_trans"/>
    <property type="match status" value="1"/>
</dbReference>
<evidence type="ECO:0000313" key="15">
    <source>
        <dbReference type="EMBL" id="RJY17484.1"/>
    </source>
</evidence>
<evidence type="ECO:0000256" key="12">
    <source>
        <dbReference type="SAM" id="Coils"/>
    </source>
</evidence>
<dbReference type="PRINTS" id="PR00169">
    <property type="entry name" value="KCHANNEL"/>
</dbReference>
<dbReference type="RefSeq" id="WP_121853171.1">
    <property type="nucleotide sequence ID" value="NZ_CP037952.1"/>
</dbReference>
<dbReference type="PANTHER" id="PTHR11537:SF254">
    <property type="entry name" value="POTASSIUM VOLTAGE-GATED CHANNEL PROTEIN SHAB"/>
    <property type="match status" value="1"/>
</dbReference>
<dbReference type="OrthoDB" id="9799090at2"/>
<keyword evidence="5" id="KW-0631">Potassium channel</keyword>
<feature type="coiled-coil region" evidence="12">
    <location>
        <begin position="230"/>
        <end position="261"/>
    </location>
</feature>
<evidence type="ECO:0000256" key="9">
    <source>
        <dbReference type="ARBA" id="ARBA00023065"/>
    </source>
</evidence>
<feature type="transmembrane region" description="Helical" evidence="13">
    <location>
        <begin position="129"/>
        <end position="150"/>
    </location>
</feature>
<gene>
    <name evidence="15" type="ORF">D5R81_08215</name>
</gene>
<comment type="caution">
    <text evidence="15">The sequence shown here is derived from an EMBL/GenBank/DDBJ whole genome shotgun (WGS) entry which is preliminary data.</text>
</comment>
<keyword evidence="8 13" id="KW-1133">Transmembrane helix</keyword>
<evidence type="ECO:0000256" key="1">
    <source>
        <dbReference type="ARBA" id="ARBA00004141"/>
    </source>
</evidence>
<dbReference type="InterPro" id="IPR028325">
    <property type="entry name" value="VG_K_chnl"/>
</dbReference>
<keyword evidence="3" id="KW-0633">Potassium transport</keyword>
<keyword evidence="4 13" id="KW-0812">Transmembrane</keyword>
<evidence type="ECO:0000256" key="4">
    <source>
        <dbReference type="ARBA" id="ARBA00022692"/>
    </source>
</evidence>
<evidence type="ECO:0000256" key="6">
    <source>
        <dbReference type="ARBA" id="ARBA00022882"/>
    </source>
</evidence>
<accession>A0A3A6TTD7</accession>
<evidence type="ECO:0000256" key="10">
    <source>
        <dbReference type="ARBA" id="ARBA00023136"/>
    </source>
</evidence>
<organism evidence="15 16">
    <name type="scientific">Parashewanella spongiae</name>
    <dbReference type="NCBI Taxonomy" id="342950"/>
    <lineage>
        <taxon>Bacteria</taxon>
        <taxon>Pseudomonadati</taxon>
        <taxon>Pseudomonadota</taxon>
        <taxon>Gammaproteobacteria</taxon>
        <taxon>Alteromonadales</taxon>
        <taxon>Shewanellaceae</taxon>
        <taxon>Parashewanella</taxon>
    </lineage>
</organism>
<feature type="transmembrane region" description="Helical" evidence="13">
    <location>
        <begin position="20"/>
        <end position="41"/>
    </location>
</feature>
<reference evidence="15 16" key="1">
    <citation type="submission" date="2018-09" db="EMBL/GenBank/DDBJ databases">
        <title>Phylogeny of the Shewanellaceae, and recommendation for two new genera, Pseudoshewanella and Parashewanella.</title>
        <authorList>
            <person name="Wang G."/>
        </authorList>
    </citation>
    <scope>NUCLEOTIDE SEQUENCE [LARGE SCALE GENOMIC DNA]</scope>
    <source>
        <strain evidence="15 16">KCTC 22492</strain>
    </source>
</reference>
<feature type="transmembrane region" description="Helical" evidence="13">
    <location>
        <begin position="190"/>
        <end position="215"/>
    </location>
</feature>
<evidence type="ECO:0000259" key="14">
    <source>
        <dbReference type="Pfam" id="PF00520"/>
    </source>
</evidence>
<dbReference type="AlphaFoldDB" id="A0A3A6TTD7"/>
<comment type="subcellular location">
    <subcellularLocation>
        <location evidence="1">Membrane</location>
        <topology evidence="1">Multi-pass membrane protein</topology>
    </subcellularLocation>
</comment>
<sequence>MSNQHKWLPDDIDGPTAFELALMLLSLFAVMIMLVLAFGSLDSETHQLLFFIDTGICFIFISNFFFCLFKAKHRVQYFRRHWIDLVASIPAVEPLRAARIFQVLRVVRLIRSSRSLLVPLIKQKKEATLASLLLATLTILAISSVVILLVESGEQGANIHTAEQAIWWALVTISTVGYGDYYPVTTVGHIIGSIVIITGVSFFGVISGYMASIFVGPDEHKINEQQTTHQQEIRSELEQALKRMETNQAQMEQNQKIMLAEINSLKQLINQPPRTDT</sequence>
<evidence type="ECO:0000256" key="13">
    <source>
        <dbReference type="SAM" id="Phobius"/>
    </source>
</evidence>
<keyword evidence="11" id="KW-0407">Ion channel</keyword>
<evidence type="ECO:0000256" key="3">
    <source>
        <dbReference type="ARBA" id="ARBA00022538"/>
    </source>
</evidence>
<dbReference type="EMBL" id="QYYH01000040">
    <property type="protein sequence ID" value="RJY17484.1"/>
    <property type="molecule type" value="Genomic_DNA"/>
</dbReference>
<protein>
    <submittedName>
        <fullName evidence="15">Ion transporter</fullName>
    </submittedName>
</protein>
<evidence type="ECO:0000256" key="5">
    <source>
        <dbReference type="ARBA" id="ARBA00022826"/>
    </source>
</evidence>
<dbReference type="GO" id="GO:0005249">
    <property type="term" value="F:voltage-gated potassium channel activity"/>
    <property type="evidence" value="ECO:0007669"/>
    <property type="project" value="InterPro"/>
</dbReference>
<keyword evidence="7" id="KW-0630">Potassium</keyword>
<dbReference type="GO" id="GO:0001508">
    <property type="term" value="P:action potential"/>
    <property type="evidence" value="ECO:0007669"/>
    <property type="project" value="TreeGrafter"/>
</dbReference>
<keyword evidence="2" id="KW-0813">Transport</keyword>
<keyword evidence="16" id="KW-1185">Reference proteome</keyword>
<dbReference type="Proteomes" id="UP000273022">
    <property type="component" value="Unassembled WGS sequence"/>
</dbReference>
<keyword evidence="6" id="KW-0851">Voltage-gated channel</keyword>
<evidence type="ECO:0000313" key="16">
    <source>
        <dbReference type="Proteomes" id="UP000273022"/>
    </source>
</evidence>
<dbReference type="InterPro" id="IPR027359">
    <property type="entry name" value="Volt_channel_dom_sf"/>
</dbReference>
<dbReference type="Gene3D" id="1.20.120.350">
    <property type="entry name" value="Voltage-gated potassium channels. Chain C"/>
    <property type="match status" value="1"/>
</dbReference>
<feature type="transmembrane region" description="Helical" evidence="13">
    <location>
        <begin position="47"/>
        <end position="69"/>
    </location>
</feature>
<keyword evidence="9" id="KW-0406">Ion transport</keyword>
<evidence type="ECO:0000256" key="11">
    <source>
        <dbReference type="ARBA" id="ARBA00023303"/>
    </source>
</evidence>
<keyword evidence="12" id="KW-0175">Coiled coil</keyword>
<feature type="domain" description="Ion transport" evidence="14">
    <location>
        <begin position="18"/>
        <end position="215"/>
    </location>
</feature>
<proteinExistence type="predicted"/>